<evidence type="ECO:0000256" key="1">
    <source>
        <dbReference type="SAM" id="MobiDB-lite"/>
    </source>
</evidence>
<evidence type="ECO:0000313" key="2">
    <source>
        <dbReference type="EMBL" id="CAF4582443.1"/>
    </source>
</evidence>
<reference evidence="4" key="1">
    <citation type="submission" date="2021-02" db="EMBL/GenBank/DDBJ databases">
        <authorList>
            <person name="Nowell W R."/>
        </authorList>
    </citation>
    <scope>NUCLEOTIDE SEQUENCE</scope>
</reference>
<dbReference type="EMBL" id="CAJOBJ010179636">
    <property type="protein sequence ID" value="CAF4913280.1"/>
    <property type="molecule type" value="Genomic_DNA"/>
</dbReference>
<gene>
    <name evidence="3" type="ORF">BYL167_LOCUS40489</name>
    <name evidence="4" type="ORF">GIL414_LOCUS52429</name>
    <name evidence="2" type="ORF">SMN809_LOCUS38328</name>
</gene>
<dbReference type="Proteomes" id="UP000681967">
    <property type="component" value="Unassembled WGS sequence"/>
</dbReference>
<organism evidence="4 5">
    <name type="scientific">Rotaria magnacalcarata</name>
    <dbReference type="NCBI Taxonomy" id="392030"/>
    <lineage>
        <taxon>Eukaryota</taxon>
        <taxon>Metazoa</taxon>
        <taxon>Spiralia</taxon>
        <taxon>Gnathifera</taxon>
        <taxon>Rotifera</taxon>
        <taxon>Eurotatoria</taxon>
        <taxon>Bdelloidea</taxon>
        <taxon>Philodinida</taxon>
        <taxon>Philodinidae</taxon>
        <taxon>Rotaria</taxon>
    </lineage>
</organism>
<sequence>TTNRSKRSSKSKTSQRQSEQAGRYKSKATISSSDDESDNEPSRPTV</sequence>
<feature type="compositionally biased region" description="Basic residues" evidence="1">
    <location>
        <begin position="1"/>
        <end position="10"/>
    </location>
</feature>
<dbReference type="AlphaFoldDB" id="A0A8S3CGF2"/>
<evidence type="ECO:0000313" key="4">
    <source>
        <dbReference type="EMBL" id="CAF4913280.1"/>
    </source>
</evidence>
<name>A0A8S3CGF2_9BILA</name>
<dbReference type="Proteomes" id="UP000676336">
    <property type="component" value="Unassembled WGS sequence"/>
</dbReference>
<dbReference type="Proteomes" id="UP000681720">
    <property type="component" value="Unassembled WGS sequence"/>
</dbReference>
<evidence type="ECO:0000313" key="3">
    <source>
        <dbReference type="EMBL" id="CAF4609700.1"/>
    </source>
</evidence>
<dbReference type="EMBL" id="CAJOBI010099806">
    <property type="protein sequence ID" value="CAF4582443.1"/>
    <property type="molecule type" value="Genomic_DNA"/>
</dbReference>
<dbReference type="EMBL" id="CAJOBH010100349">
    <property type="protein sequence ID" value="CAF4609700.1"/>
    <property type="molecule type" value="Genomic_DNA"/>
</dbReference>
<feature type="non-terminal residue" evidence="4">
    <location>
        <position position="46"/>
    </location>
</feature>
<feature type="region of interest" description="Disordered" evidence="1">
    <location>
        <begin position="1"/>
        <end position="46"/>
    </location>
</feature>
<feature type="non-terminal residue" evidence="4">
    <location>
        <position position="1"/>
    </location>
</feature>
<evidence type="ECO:0000313" key="5">
    <source>
        <dbReference type="Proteomes" id="UP000681720"/>
    </source>
</evidence>
<accession>A0A8S3CGF2</accession>
<proteinExistence type="predicted"/>
<comment type="caution">
    <text evidence="4">The sequence shown here is derived from an EMBL/GenBank/DDBJ whole genome shotgun (WGS) entry which is preliminary data.</text>
</comment>
<feature type="compositionally biased region" description="Low complexity" evidence="1">
    <location>
        <begin position="11"/>
        <end position="20"/>
    </location>
</feature>
<protein>
    <submittedName>
        <fullName evidence="4">Uncharacterized protein</fullName>
    </submittedName>
</protein>